<dbReference type="EMBL" id="CP031165">
    <property type="protein sequence ID" value="AXV07854.1"/>
    <property type="molecule type" value="Genomic_DNA"/>
</dbReference>
<evidence type="ECO:0000313" key="7">
    <source>
        <dbReference type="EMBL" id="AXV07854.1"/>
    </source>
</evidence>
<dbReference type="Pfam" id="PF07687">
    <property type="entry name" value="M20_dimer"/>
    <property type="match status" value="1"/>
</dbReference>
<comment type="cofactor">
    <cofactor evidence="1">
        <name>Zn(2+)</name>
        <dbReference type="ChEBI" id="CHEBI:29105"/>
    </cofactor>
</comment>
<organism evidence="7 8">
    <name type="scientific">Euzebya pacifica</name>
    <dbReference type="NCBI Taxonomy" id="1608957"/>
    <lineage>
        <taxon>Bacteria</taxon>
        <taxon>Bacillati</taxon>
        <taxon>Actinomycetota</taxon>
        <taxon>Nitriliruptoria</taxon>
        <taxon>Euzebyales</taxon>
    </lineage>
</organism>
<feature type="active site" evidence="5">
    <location>
        <position position="84"/>
    </location>
</feature>
<feature type="active site" description="Proton acceptor" evidence="5">
    <location>
        <position position="140"/>
    </location>
</feature>
<keyword evidence="7" id="KW-0121">Carboxypeptidase</keyword>
<dbReference type="GO" id="GO:0004180">
    <property type="term" value="F:carboxypeptidase activity"/>
    <property type="evidence" value="ECO:0007669"/>
    <property type="project" value="UniProtKB-KW"/>
</dbReference>
<dbReference type="InterPro" id="IPR011650">
    <property type="entry name" value="Peptidase_M20_dimer"/>
</dbReference>
<dbReference type="OrthoDB" id="9783294at2"/>
<gene>
    <name evidence="7" type="ORF">DVS28_a3178</name>
</gene>
<dbReference type="InterPro" id="IPR001261">
    <property type="entry name" value="ArgE/DapE_CS"/>
</dbReference>
<evidence type="ECO:0000256" key="3">
    <source>
        <dbReference type="ARBA" id="ARBA00022801"/>
    </source>
</evidence>
<dbReference type="RefSeq" id="WP_114592284.1">
    <property type="nucleotide sequence ID" value="NZ_CP031165.1"/>
</dbReference>
<keyword evidence="4" id="KW-0862">Zinc</keyword>
<dbReference type="PIRSF" id="PIRSF037238">
    <property type="entry name" value="Carboxypeptidase_G2"/>
    <property type="match status" value="1"/>
</dbReference>
<dbReference type="PANTHER" id="PTHR43808">
    <property type="entry name" value="ACETYLORNITHINE DEACETYLASE"/>
    <property type="match status" value="1"/>
</dbReference>
<reference evidence="7 8" key="1">
    <citation type="submission" date="2018-09" db="EMBL/GenBank/DDBJ databases">
        <title>Complete genome sequence of Euzebya sp. DY32-46 isolated from seawater of Pacific Ocean.</title>
        <authorList>
            <person name="Xu L."/>
            <person name="Wu Y.-H."/>
            <person name="Xu X.-W."/>
        </authorList>
    </citation>
    <scope>NUCLEOTIDE SEQUENCE [LARGE SCALE GENOMIC DNA]</scope>
    <source>
        <strain evidence="7 8">DY32-46</strain>
    </source>
</reference>
<dbReference type="InterPro" id="IPR050072">
    <property type="entry name" value="Peptidase_M20A"/>
</dbReference>
<feature type="domain" description="Peptidase M20 dimerisation" evidence="6">
    <location>
        <begin position="177"/>
        <end position="267"/>
    </location>
</feature>
<accession>A0A346Y057</accession>
<protein>
    <submittedName>
        <fullName evidence="7">Carboxypeptidase G2</fullName>
    </submittedName>
</protein>
<keyword evidence="3" id="KW-0378">Hydrolase</keyword>
<evidence type="ECO:0000256" key="2">
    <source>
        <dbReference type="ARBA" id="ARBA00022723"/>
    </source>
</evidence>
<dbReference type="SUPFAM" id="SSF55031">
    <property type="entry name" value="Bacterial exopeptidase dimerisation domain"/>
    <property type="match status" value="1"/>
</dbReference>
<evidence type="ECO:0000256" key="4">
    <source>
        <dbReference type="ARBA" id="ARBA00022833"/>
    </source>
</evidence>
<evidence type="ECO:0000259" key="6">
    <source>
        <dbReference type="Pfam" id="PF07687"/>
    </source>
</evidence>
<dbReference type="AlphaFoldDB" id="A0A346Y057"/>
<dbReference type="KEGG" id="euz:DVS28_a3178"/>
<proteinExistence type="predicted"/>
<dbReference type="Proteomes" id="UP000264006">
    <property type="component" value="Chromosome"/>
</dbReference>
<evidence type="ECO:0000256" key="1">
    <source>
        <dbReference type="ARBA" id="ARBA00001947"/>
    </source>
</evidence>
<evidence type="ECO:0000256" key="5">
    <source>
        <dbReference type="PIRSR" id="PIRSR037238-1"/>
    </source>
</evidence>
<dbReference type="Pfam" id="PF01546">
    <property type="entry name" value="Peptidase_M20"/>
    <property type="match status" value="1"/>
</dbReference>
<dbReference type="PROSITE" id="PS00758">
    <property type="entry name" value="ARGE_DAPE_CPG2_1"/>
    <property type="match status" value="1"/>
</dbReference>
<evidence type="ECO:0000313" key="8">
    <source>
        <dbReference type="Proteomes" id="UP000264006"/>
    </source>
</evidence>
<name>A0A346Y057_9ACTN</name>
<keyword evidence="2" id="KW-0479">Metal-binding</keyword>
<dbReference type="Gene3D" id="3.30.70.360">
    <property type="match status" value="1"/>
</dbReference>
<sequence length="377" mass="38140">MAAAPPRDVDDLDANAFLSDTADLVAIESPTADLAGCAAALDRFVALAAERTGRRAELVTVGGCRHALIRPEGPTKVLLLGHVDTVWPLGTLARWPFTVDGDHVTGPGVFDMKAGLAMGLHATAAIGCPDGVGMLVTTDEETGSSTSQALIEEVARACDVVLVLEPSAPGGAVKHVRKGVSLYRADITGRAAHAGLEPEKGVNALMELAAQVPAVAALADPAVGTTVTPTVATAGTTMNTVPASAMFRIDVRAARTDELDRLRGALAGLQPTHPGATVAVEHLGTRPPLEGVRSAALLARHDVVRERLGIVLPPPATSGGGSDGNFTAGVGTDTLDGLGAVGDGAHAEGEHITLQATLDGTRLLAGLLADLLGAGSS</sequence>
<dbReference type="InterPro" id="IPR036264">
    <property type="entry name" value="Bact_exopeptidase_dim_dom"/>
</dbReference>
<dbReference type="InterPro" id="IPR002933">
    <property type="entry name" value="Peptidase_M20"/>
</dbReference>
<dbReference type="PANTHER" id="PTHR43808:SF9">
    <property type="entry name" value="BLL0789 PROTEIN"/>
    <property type="match status" value="1"/>
</dbReference>
<keyword evidence="8" id="KW-1185">Reference proteome</keyword>
<dbReference type="SUPFAM" id="SSF53187">
    <property type="entry name" value="Zn-dependent exopeptidases"/>
    <property type="match status" value="1"/>
</dbReference>
<dbReference type="GO" id="GO:0046872">
    <property type="term" value="F:metal ion binding"/>
    <property type="evidence" value="ECO:0007669"/>
    <property type="project" value="UniProtKB-KW"/>
</dbReference>
<keyword evidence="7" id="KW-0645">Protease</keyword>
<dbReference type="InterPro" id="IPR017150">
    <property type="entry name" value="Pept_M20_glutamate_carboxypep"/>
</dbReference>
<dbReference type="Gene3D" id="3.40.630.10">
    <property type="entry name" value="Zn peptidases"/>
    <property type="match status" value="1"/>
</dbReference>